<evidence type="ECO:0000313" key="1">
    <source>
        <dbReference type="Ensembl" id="ENSANAP00000013561.1"/>
    </source>
</evidence>
<dbReference type="KEGG" id="anan:105734520"/>
<reference evidence="1" key="2">
    <citation type="submission" date="2025-09" db="UniProtKB">
        <authorList>
            <consortium name="Ensembl"/>
        </authorList>
    </citation>
    <scope>IDENTIFICATION</scope>
</reference>
<dbReference type="PANTHER" id="PTHR21128">
    <property type="entry name" value="FETAL AND ADULT TESTIS-EXPRESSED TRANSCRIPT PROTEIN"/>
    <property type="match status" value="1"/>
</dbReference>
<dbReference type="Ensembl" id="ENSANAT00000031388.1">
    <property type="protein sequence ID" value="ENSANAP00000013561.1"/>
    <property type="gene ID" value="ENSANAG00000024693.1"/>
</dbReference>
<dbReference type="InterPro" id="IPR039153">
    <property type="entry name" value="FATE1"/>
</dbReference>
<dbReference type="GO" id="GO:0051562">
    <property type="term" value="P:negative regulation of mitochondrial calcium ion concentration"/>
    <property type="evidence" value="ECO:0007669"/>
    <property type="project" value="Ensembl"/>
</dbReference>
<organism evidence="1 2">
    <name type="scientific">Aotus nancymaae</name>
    <name type="common">Ma's night monkey</name>
    <dbReference type="NCBI Taxonomy" id="37293"/>
    <lineage>
        <taxon>Eukaryota</taxon>
        <taxon>Metazoa</taxon>
        <taxon>Chordata</taxon>
        <taxon>Craniata</taxon>
        <taxon>Vertebrata</taxon>
        <taxon>Euteleostomi</taxon>
        <taxon>Mammalia</taxon>
        <taxon>Eutheria</taxon>
        <taxon>Euarchontoglires</taxon>
        <taxon>Primates</taxon>
        <taxon>Haplorrhini</taxon>
        <taxon>Platyrrhini</taxon>
        <taxon>Aotidae</taxon>
        <taxon>Aotus</taxon>
    </lineage>
</organism>
<dbReference type="OMA" id="MEHGSQS"/>
<keyword evidence="2" id="KW-1185">Reference proteome</keyword>
<dbReference type="GO" id="GO:0005783">
    <property type="term" value="C:endoplasmic reticulum"/>
    <property type="evidence" value="ECO:0007669"/>
    <property type="project" value="Ensembl"/>
</dbReference>
<dbReference type="GO" id="GO:0031625">
    <property type="term" value="F:ubiquitin protein ligase binding"/>
    <property type="evidence" value="ECO:0007669"/>
    <property type="project" value="Ensembl"/>
</dbReference>
<protein>
    <submittedName>
        <fullName evidence="1">Fetal and adult testis expressed 1</fullName>
    </submittedName>
</protein>
<dbReference type="GeneTree" id="ENSGT00390000006832"/>
<dbReference type="Proteomes" id="UP000233020">
    <property type="component" value="Unplaced"/>
</dbReference>
<proteinExistence type="predicted"/>
<dbReference type="PANTHER" id="PTHR21128:SF0">
    <property type="entry name" value="FETAL AND ADULT TESTIS-EXPRESSED TRANSCRIPT PROTEIN"/>
    <property type="match status" value="1"/>
</dbReference>
<dbReference type="STRING" id="37293.ENSANAP00000013561"/>
<reference evidence="1" key="1">
    <citation type="submission" date="2025-08" db="UniProtKB">
        <authorList>
            <consortium name="Ensembl"/>
        </authorList>
    </citation>
    <scope>IDENTIFICATION</scope>
</reference>
<sequence>MAGGPISTREEMEMSLAEELNHGSQGQDQEHLVIAEVMEHGSRSLDVSQKRQKLEPKAAGSAAAKAVWNMTATRHKKMGSQLPILRMLRESGHGDARFQECTGSFQGIRFHHDRNPETGTVVETGLEEFNGLEMEIIKRQLCAISERLRALEEQDAAWRQRETLLFTLLVSASIATLWLCMHQ</sequence>
<evidence type="ECO:0000313" key="2">
    <source>
        <dbReference type="Proteomes" id="UP000233020"/>
    </source>
</evidence>
<dbReference type="GeneID" id="105734520"/>
<name>A0A2K5CY04_AOTNA</name>
<dbReference type="GO" id="GO:0042802">
    <property type="term" value="F:identical protein binding"/>
    <property type="evidence" value="ECO:0007669"/>
    <property type="project" value="Ensembl"/>
</dbReference>
<dbReference type="AlphaFoldDB" id="A0A2K5CY04"/>
<dbReference type="CTD" id="89885"/>
<dbReference type="RefSeq" id="XP_012332775.1">
    <property type="nucleotide sequence ID" value="XM_012477352.2"/>
</dbReference>
<dbReference type="GO" id="GO:0005741">
    <property type="term" value="C:mitochondrial outer membrane"/>
    <property type="evidence" value="ECO:0007669"/>
    <property type="project" value="UniProtKB-SubCell"/>
</dbReference>
<accession>A0A2K5CY04</accession>
<dbReference type="GO" id="GO:0044233">
    <property type="term" value="C:mitochondria-associated endoplasmic reticulum membrane contact site"/>
    <property type="evidence" value="ECO:0007669"/>
    <property type="project" value="Ensembl"/>
</dbReference>
<dbReference type="OrthoDB" id="5986838at2759"/>
<gene>
    <name evidence="1" type="primary">FATE1</name>
</gene>
<dbReference type="GO" id="GO:0043066">
    <property type="term" value="P:negative regulation of apoptotic process"/>
    <property type="evidence" value="ECO:0007669"/>
    <property type="project" value="Ensembl"/>
</dbReference>